<accession>A0A401XMK4</accession>
<dbReference type="Proteomes" id="UP000286715">
    <property type="component" value="Unassembled WGS sequence"/>
</dbReference>
<dbReference type="PANTHER" id="PTHR35038">
    <property type="entry name" value="DISSIMILATORY SULFITE REDUCTASE SIRA"/>
    <property type="match status" value="1"/>
</dbReference>
<dbReference type="InterPro" id="IPR036280">
    <property type="entry name" value="Multihaem_cyt_sf"/>
</dbReference>
<dbReference type="Gene3D" id="1.10.1130.10">
    <property type="entry name" value="Flavocytochrome C3, Chain A"/>
    <property type="match status" value="1"/>
</dbReference>
<feature type="signal peptide" evidence="3">
    <location>
        <begin position="1"/>
        <end position="22"/>
    </location>
</feature>
<dbReference type="CDD" id="cd08168">
    <property type="entry name" value="Cytochrom_C3"/>
    <property type="match status" value="1"/>
</dbReference>
<feature type="chain" id="PRO_5018984278" description="Pilus assembly protein TadD" evidence="3">
    <location>
        <begin position="23"/>
        <end position="644"/>
    </location>
</feature>
<keyword evidence="1 3" id="KW-0732">Signal</keyword>
<name>A0A401XMK4_9FLAO</name>
<feature type="repeat" description="TPR" evidence="2">
    <location>
        <begin position="500"/>
        <end position="533"/>
    </location>
</feature>
<comment type="caution">
    <text evidence="4">The sequence shown here is derived from an EMBL/GenBank/DDBJ whole genome shotgun (WGS) entry which is preliminary data.</text>
</comment>
<evidence type="ECO:0000256" key="2">
    <source>
        <dbReference type="PROSITE-ProRule" id="PRU00339"/>
    </source>
</evidence>
<dbReference type="InterPro" id="IPR051829">
    <property type="entry name" value="Multiheme_Cytochr_ET"/>
</dbReference>
<dbReference type="InterPro" id="IPR019734">
    <property type="entry name" value="TPR_rpt"/>
</dbReference>
<dbReference type="PANTHER" id="PTHR35038:SF8">
    <property type="entry name" value="C-TYPE POLYHEME CYTOCHROME OMCC"/>
    <property type="match status" value="1"/>
</dbReference>
<dbReference type="OrthoDB" id="9814800at2"/>
<dbReference type="AlphaFoldDB" id="A0A401XMK4"/>
<gene>
    <name evidence="4" type="ORF">JCM31826_17150</name>
</gene>
<evidence type="ECO:0000313" key="5">
    <source>
        <dbReference type="Proteomes" id="UP000286715"/>
    </source>
</evidence>
<dbReference type="Pfam" id="PF14559">
    <property type="entry name" value="TPR_19"/>
    <property type="match status" value="1"/>
</dbReference>
<keyword evidence="5" id="KW-1185">Reference proteome</keyword>
<sequence length="644" mass="74142">MYRIPKLIALAFLLIIPAFYFSCSTSPEEDVEHFENLFWANGDTLTYVGIETCKNCHYDIYSTFIHTGMGSSFGLADTHKSAIPAAVNAFFDAYSGYWYKPYFDKEHLKLLEFRLKGSDTIYHKTTEISYIIGSGHHTNSHIINCNGYLFQAPFTFYTQSGKLDLPPGFEEGHNSRYSRPIGLECMSCHNAMPTGFVKGSENKFEQVPMGIDCERCHGPGSGHVAKILSGNITDTSKLPDYSIVNPKRLPVKLRFELCQRCHLQGNAVLAEGKSFFDFRPGMMLREVMDVYLPRYEDDEHFIMASHADRLSQSKCFIKSKNKMDCTTCHNPHVSSRKLGDKYFNEKCQSCHTSTDCSEKSPHRQAADDNCVSCHMPVSGSIDIPHVTIHDHKIGIHKKISNKQKAEKIIALQAINNPTPTLRSKIKAYLQQFERFEALPWYLDSAALLLKNVDKEGYIREWIHLSYLRNDGQLFRNLFPIVFRLIDNEGFNTTTFSNENAWFWYRVAHLTSTVYGNEEAMKFYQKAYQLAPYHYDFKIKYALSLAKIGEYENALNLLKEVHQSIPHFQDVNGNIGYILMQKKEYEAAEKFLLKSLAEKPDYALGYRNLINLYIITKQQKKLIEIKQKLRDYLPDLYTEYQSILP</sequence>
<evidence type="ECO:0000256" key="1">
    <source>
        <dbReference type="ARBA" id="ARBA00022729"/>
    </source>
</evidence>
<evidence type="ECO:0008006" key="6">
    <source>
        <dbReference type="Google" id="ProtNLM"/>
    </source>
</evidence>
<evidence type="ECO:0000313" key="4">
    <source>
        <dbReference type="EMBL" id="GCD78233.1"/>
    </source>
</evidence>
<protein>
    <recommendedName>
        <fullName evidence="6">Pilus assembly protein TadD</fullName>
    </recommendedName>
</protein>
<keyword evidence="2" id="KW-0802">TPR repeat</keyword>
<dbReference type="SUPFAM" id="SSF48452">
    <property type="entry name" value="TPR-like"/>
    <property type="match status" value="1"/>
</dbReference>
<dbReference type="SUPFAM" id="SSF48695">
    <property type="entry name" value="Multiheme cytochromes"/>
    <property type="match status" value="1"/>
</dbReference>
<proteinExistence type="predicted"/>
<dbReference type="InterPro" id="IPR011990">
    <property type="entry name" value="TPR-like_helical_dom_sf"/>
</dbReference>
<dbReference type="SMART" id="SM00028">
    <property type="entry name" value="TPR"/>
    <property type="match status" value="3"/>
</dbReference>
<dbReference type="EMBL" id="BHZE01000018">
    <property type="protein sequence ID" value="GCD78233.1"/>
    <property type="molecule type" value="Genomic_DNA"/>
</dbReference>
<evidence type="ECO:0000256" key="3">
    <source>
        <dbReference type="SAM" id="SignalP"/>
    </source>
</evidence>
<dbReference type="RefSeq" id="WP_124398292.1">
    <property type="nucleotide sequence ID" value="NZ_BHZE01000018.1"/>
</dbReference>
<dbReference type="PROSITE" id="PS50005">
    <property type="entry name" value="TPR"/>
    <property type="match status" value="1"/>
</dbReference>
<organism evidence="4 5">
    <name type="scientific">Thermaurantimonas aggregans</name>
    <dbReference type="NCBI Taxonomy" id="2173829"/>
    <lineage>
        <taxon>Bacteria</taxon>
        <taxon>Pseudomonadati</taxon>
        <taxon>Bacteroidota</taxon>
        <taxon>Flavobacteriia</taxon>
        <taxon>Flavobacteriales</taxon>
        <taxon>Schleiferiaceae</taxon>
        <taxon>Thermaurantimonas</taxon>
    </lineage>
</organism>
<reference evidence="4 5" key="1">
    <citation type="submission" date="2018-11" db="EMBL/GenBank/DDBJ databases">
        <title>Schleiferia aggregans sp. nov., a moderately thermophilic heterotrophic bacterium isolated from microbial mats at a terrestrial hot spring.</title>
        <authorList>
            <person name="Iino T."/>
            <person name="Ohkuma M."/>
            <person name="Haruta S."/>
        </authorList>
    </citation>
    <scope>NUCLEOTIDE SEQUENCE [LARGE SCALE GENOMIC DNA]</scope>
    <source>
        <strain evidence="4 5">LA</strain>
    </source>
</reference>
<dbReference type="Gene3D" id="1.25.40.10">
    <property type="entry name" value="Tetratricopeptide repeat domain"/>
    <property type="match status" value="1"/>
</dbReference>